<name>A0ABV4J159_9ACTN</name>
<sequence>MAAQRPDDGGTPAERDGTSSLPEDVRQRFLTDNERAIRATAPGEPSAPQRTRPRVDGGAPREGAVVRAG</sequence>
<evidence type="ECO:0000313" key="3">
    <source>
        <dbReference type="Proteomes" id="UP001567537"/>
    </source>
</evidence>
<protein>
    <submittedName>
        <fullName evidence="2">Uncharacterized protein</fullName>
    </submittedName>
</protein>
<reference evidence="2 3" key="1">
    <citation type="journal article" date="2021" name="Res Sq">
        <title>Streptomyces Pimoensis sp. nov., Isolated From the Taklimakan Desert in Xinjiang, China.</title>
        <authorList>
            <person name="Zhang P."/>
            <person name="Luo X."/>
            <person name="Luo X."/>
            <person name="Liu Z."/>
            <person name="Xia Z."/>
            <person name="Wan C."/>
            <person name="zhang L."/>
        </authorList>
    </citation>
    <scope>NUCLEOTIDE SEQUENCE [LARGE SCALE GENOMIC DNA]</scope>
    <source>
        <strain evidence="2 3">TRM75549</strain>
    </source>
</reference>
<dbReference type="RefSeq" id="WP_371239431.1">
    <property type="nucleotide sequence ID" value="NZ_JAHWZY010000018.1"/>
</dbReference>
<gene>
    <name evidence="2" type="ORF">KYY02_18805</name>
</gene>
<proteinExistence type="predicted"/>
<evidence type="ECO:0000256" key="1">
    <source>
        <dbReference type="SAM" id="MobiDB-lite"/>
    </source>
</evidence>
<evidence type="ECO:0000313" key="2">
    <source>
        <dbReference type="EMBL" id="MEZ3180663.1"/>
    </source>
</evidence>
<organism evidence="2 3">
    <name type="scientific">Streptomyces pimonensis</name>
    <dbReference type="NCBI Taxonomy" id="2860288"/>
    <lineage>
        <taxon>Bacteria</taxon>
        <taxon>Bacillati</taxon>
        <taxon>Actinomycetota</taxon>
        <taxon>Actinomycetes</taxon>
        <taxon>Kitasatosporales</taxon>
        <taxon>Streptomycetaceae</taxon>
        <taxon>Streptomyces</taxon>
    </lineage>
</organism>
<comment type="caution">
    <text evidence="2">The sequence shown here is derived from an EMBL/GenBank/DDBJ whole genome shotgun (WGS) entry which is preliminary data.</text>
</comment>
<dbReference type="Proteomes" id="UP001567537">
    <property type="component" value="Unassembled WGS sequence"/>
</dbReference>
<feature type="region of interest" description="Disordered" evidence="1">
    <location>
        <begin position="1"/>
        <end position="69"/>
    </location>
</feature>
<accession>A0ABV4J159</accession>
<dbReference type="EMBL" id="JAHWZY010000018">
    <property type="protein sequence ID" value="MEZ3180663.1"/>
    <property type="molecule type" value="Genomic_DNA"/>
</dbReference>
<feature type="compositionally biased region" description="Basic and acidic residues" evidence="1">
    <location>
        <begin position="1"/>
        <end position="37"/>
    </location>
</feature>
<keyword evidence="3" id="KW-1185">Reference proteome</keyword>